<accession>A0ABD3QAJ4</accession>
<keyword evidence="2" id="KW-0819">tRNA processing</keyword>
<evidence type="ECO:0000313" key="7">
    <source>
        <dbReference type="Proteomes" id="UP001516023"/>
    </source>
</evidence>
<proteinExistence type="inferred from homology"/>
<feature type="compositionally biased region" description="Low complexity" evidence="4">
    <location>
        <begin position="89"/>
        <end position="102"/>
    </location>
</feature>
<dbReference type="HAMAP" id="MF_00171">
    <property type="entry name" value="TruA"/>
    <property type="match status" value="1"/>
</dbReference>
<protein>
    <recommendedName>
        <fullName evidence="5">Pseudouridine synthase I TruA alpha/beta domain-containing protein</fullName>
    </recommendedName>
</protein>
<dbReference type="InterPro" id="IPR020097">
    <property type="entry name" value="PsdUridine_synth_TruA_a/b_dom"/>
</dbReference>
<comment type="caution">
    <text evidence="6">The sequence shown here is derived from an EMBL/GenBank/DDBJ whole genome shotgun (WGS) entry which is preliminary data.</text>
</comment>
<evidence type="ECO:0000256" key="4">
    <source>
        <dbReference type="SAM" id="MobiDB-lite"/>
    </source>
</evidence>
<evidence type="ECO:0000256" key="3">
    <source>
        <dbReference type="ARBA" id="ARBA00023235"/>
    </source>
</evidence>
<dbReference type="InterPro" id="IPR020094">
    <property type="entry name" value="TruA/RsuA/RluB/E/F_N"/>
</dbReference>
<comment type="similarity">
    <text evidence="1">Belongs to the tRNA pseudouridine synthase TruA family.</text>
</comment>
<feature type="region of interest" description="Disordered" evidence="4">
    <location>
        <begin position="190"/>
        <end position="224"/>
    </location>
</feature>
<dbReference type="InterPro" id="IPR020095">
    <property type="entry name" value="PsdUridine_synth_TruA_C"/>
</dbReference>
<feature type="domain" description="Pseudouridine synthase I TruA alpha/beta" evidence="5">
    <location>
        <begin position="373"/>
        <end position="499"/>
    </location>
</feature>
<organism evidence="6 7">
    <name type="scientific">Cyclotella cryptica</name>
    <dbReference type="NCBI Taxonomy" id="29204"/>
    <lineage>
        <taxon>Eukaryota</taxon>
        <taxon>Sar</taxon>
        <taxon>Stramenopiles</taxon>
        <taxon>Ochrophyta</taxon>
        <taxon>Bacillariophyta</taxon>
        <taxon>Coscinodiscophyceae</taxon>
        <taxon>Thalassiosirophycidae</taxon>
        <taxon>Stephanodiscales</taxon>
        <taxon>Stephanodiscaceae</taxon>
        <taxon>Cyclotella</taxon>
    </lineage>
</organism>
<dbReference type="GO" id="GO:0008033">
    <property type="term" value="P:tRNA processing"/>
    <property type="evidence" value="ECO:0007669"/>
    <property type="project" value="UniProtKB-KW"/>
</dbReference>
<evidence type="ECO:0000259" key="5">
    <source>
        <dbReference type="Pfam" id="PF01416"/>
    </source>
</evidence>
<dbReference type="EMBL" id="JABMIG020000055">
    <property type="protein sequence ID" value="KAL3797358.1"/>
    <property type="molecule type" value="Genomic_DNA"/>
</dbReference>
<dbReference type="GO" id="GO:0016853">
    <property type="term" value="F:isomerase activity"/>
    <property type="evidence" value="ECO:0007669"/>
    <property type="project" value="UniProtKB-KW"/>
</dbReference>
<feature type="region of interest" description="Disordered" evidence="4">
    <location>
        <begin position="40"/>
        <end position="59"/>
    </location>
</feature>
<dbReference type="PANTHER" id="PTHR11142:SF5">
    <property type="entry name" value="TRNA PSEUDOURIDINE(38_39) SYNTHASE"/>
    <property type="match status" value="1"/>
</dbReference>
<dbReference type="SUPFAM" id="SSF55120">
    <property type="entry name" value="Pseudouridine synthase"/>
    <property type="match status" value="1"/>
</dbReference>
<reference evidence="6 7" key="1">
    <citation type="journal article" date="2020" name="G3 (Bethesda)">
        <title>Improved Reference Genome for Cyclotella cryptica CCMP332, a Model for Cell Wall Morphogenesis, Salinity Adaptation, and Lipid Production in Diatoms (Bacillariophyta).</title>
        <authorList>
            <person name="Roberts W.R."/>
            <person name="Downey K.M."/>
            <person name="Ruck E.C."/>
            <person name="Traller J.C."/>
            <person name="Alverson A.J."/>
        </authorList>
    </citation>
    <scope>NUCLEOTIDE SEQUENCE [LARGE SCALE GENOMIC DNA]</scope>
    <source>
        <strain evidence="6 7">CCMP332</strain>
    </source>
</reference>
<dbReference type="AlphaFoldDB" id="A0ABD3QAJ4"/>
<evidence type="ECO:0000256" key="2">
    <source>
        <dbReference type="ARBA" id="ARBA00022694"/>
    </source>
</evidence>
<name>A0ABD3QAJ4_9STRA</name>
<dbReference type="Proteomes" id="UP001516023">
    <property type="component" value="Unassembled WGS sequence"/>
</dbReference>
<keyword evidence="3" id="KW-0413">Isomerase</keyword>
<evidence type="ECO:0000313" key="6">
    <source>
        <dbReference type="EMBL" id="KAL3797358.1"/>
    </source>
</evidence>
<keyword evidence="7" id="KW-1185">Reference proteome</keyword>
<dbReference type="Gene3D" id="3.30.70.660">
    <property type="entry name" value="Pseudouridine synthase I, catalytic domain, C-terminal subdomain"/>
    <property type="match status" value="1"/>
</dbReference>
<feature type="compositionally biased region" description="Low complexity" evidence="4">
    <location>
        <begin position="40"/>
        <end position="50"/>
    </location>
</feature>
<evidence type="ECO:0000256" key="1">
    <source>
        <dbReference type="ARBA" id="ARBA00009375"/>
    </source>
</evidence>
<dbReference type="Gene3D" id="3.30.70.580">
    <property type="entry name" value="Pseudouridine synthase I, catalytic domain, N-terminal subdomain"/>
    <property type="match status" value="1"/>
</dbReference>
<feature type="region of interest" description="Disordered" evidence="4">
    <location>
        <begin position="259"/>
        <end position="278"/>
    </location>
</feature>
<gene>
    <name evidence="6" type="ORF">HJC23_010484</name>
</gene>
<dbReference type="InterPro" id="IPR020103">
    <property type="entry name" value="PsdUridine_synth_cat_dom_sf"/>
</dbReference>
<dbReference type="PANTHER" id="PTHR11142">
    <property type="entry name" value="PSEUDOURIDYLATE SYNTHASE"/>
    <property type="match status" value="1"/>
</dbReference>
<sequence length="699" mass="78330">MLFRSYLLCDTSMRTMSTGRETKNKMAPSSPDEILAQIGLHHSNGSSSGSGRDDDKGSHDDVACQVIIHLIQSGKISIDDATNAVKAVRSKSSSSKGSMGASTHEAKTSLNTKKADKMQKNNEKSNSNTPGEKYRTRHVALQFSYDGTDYSGFAQNVGKECDNSVEKALFAALEKTRLLVSPDQMMGVISSDSAVEKENADRDELEEEESKNNNQISARTASKYSRCGRTDKGVHANGQVVALYLKSAFPLLAKNVISPKDGNDAKEPGNILEDDDLPKNSLDALECFVPRRGNKKSKQETNPSLTESLEIKSITEYDYPRILNNILPSSIRILGWCPVSSDFSARFSCYQRTYRYFFPRRNLDLAAMAKGLQHMMGRHDFRNLCKMNCEQVYNFERVLVGGKVVSPQIVYSVSEDAVATQDTPQTAPLCDRDMCHVEISGQAFLWHQIRCIMSILFQVGRQLESPNIVKELLDIRTNPAKPSYDMASENALVLQECSFANLTLGRSVKNLWDVTKVLEQRWEKHALATERARDLLATVKSEAHVRWTDLTTFIEQIAKERRRKEQKRDMKLNDNGEEDIQQLLLDLAPSVEMISWGNAVSVIQKVLGVYPHLPNGYNEATKGFTDSSVHTPLMERAKGTTYEEKVQSILGADTNDSDAVRKSSKRRERYEENIIKKRKTAEEDKAFYDHMLKQGGSSV</sequence>
<feature type="compositionally biased region" description="Basic and acidic residues" evidence="4">
    <location>
        <begin position="113"/>
        <end position="123"/>
    </location>
</feature>
<dbReference type="InterPro" id="IPR001406">
    <property type="entry name" value="PsdUridine_synth_TruA"/>
</dbReference>
<feature type="region of interest" description="Disordered" evidence="4">
    <location>
        <begin position="89"/>
        <end position="135"/>
    </location>
</feature>
<dbReference type="Pfam" id="PF01416">
    <property type="entry name" value="PseudoU_synth_1"/>
    <property type="match status" value="1"/>
</dbReference>